<dbReference type="Pfam" id="PF00651">
    <property type="entry name" value="BTB"/>
    <property type="match status" value="1"/>
</dbReference>
<proteinExistence type="predicted"/>
<dbReference type="PANTHER" id="PTHR47843:SF5">
    <property type="entry name" value="BTB_POZ DOMAIN PROTEIN"/>
    <property type="match status" value="1"/>
</dbReference>
<evidence type="ECO:0000259" key="2">
    <source>
        <dbReference type="PROSITE" id="PS50097"/>
    </source>
</evidence>
<protein>
    <recommendedName>
        <fullName evidence="2">BTB domain-containing protein</fullName>
    </recommendedName>
</protein>
<dbReference type="AlphaFoldDB" id="A0A9P4U045"/>
<evidence type="ECO:0000313" key="4">
    <source>
        <dbReference type="Proteomes" id="UP000800235"/>
    </source>
</evidence>
<dbReference type="SUPFAM" id="SSF54695">
    <property type="entry name" value="POZ domain"/>
    <property type="match status" value="1"/>
</dbReference>
<feature type="region of interest" description="Disordered" evidence="1">
    <location>
        <begin position="96"/>
        <end position="126"/>
    </location>
</feature>
<feature type="compositionally biased region" description="Low complexity" evidence="1">
    <location>
        <begin position="96"/>
        <end position="108"/>
    </location>
</feature>
<dbReference type="PROSITE" id="PS50097">
    <property type="entry name" value="BTB"/>
    <property type="match status" value="1"/>
</dbReference>
<reference evidence="3" key="1">
    <citation type="journal article" date="2020" name="Stud. Mycol.">
        <title>101 Dothideomycetes genomes: a test case for predicting lifestyles and emergence of pathogens.</title>
        <authorList>
            <person name="Haridas S."/>
            <person name="Albert R."/>
            <person name="Binder M."/>
            <person name="Bloem J."/>
            <person name="Labutti K."/>
            <person name="Salamov A."/>
            <person name="Andreopoulos B."/>
            <person name="Baker S."/>
            <person name="Barry K."/>
            <person name="Bills G."/>
            <person name="Bluhm B."/>
            <person name="Cannon C."/>
            <person name="Castanera R."/>
            <person name="Culley D."/>
            <person name="Daum C."/>
            <person name="Ezra D."/>
            <person name="Gonzalez J."/>
            <person name="Henrissat B."/>
            <person name="Kuo A."/>
            <person name="Liang C."/>
            <person name="Lipzen A."/>
            <person name="Lutzoni F."/>
            <person name="Magnuson J."/>
            <person name="Mondo S."/>
            <person name="Nolan M."/>
            <person name="Ohm R."/>
            <person name="Pangilinan J."/>
            <person name="Park H.-J."/>
            <person name="Ramirez L."/>
            <person name="Alfaro M."/>
            <person name="Sun H."/>
            <person name="Tritt A."/>
            <person name="Yoshinaga Y."/>
            <person name="Zwiers L.-H."/>
            <person name="Turgeon B."/>
            <person name="Goodwin S."/>
            <person name="Spatafora J."/>
            <person name="Crous P."/>
            <person name="Grigoriev I."/>
        </authorList>
    </citation>
    <scope>NUCLEOTIDE SEQUENCE</scope>
    <source>
        <strain evidence="3">CBS 130266</strain>
    </source>
</reference>
<dbReference type="Proteomes" id="UP000800235">
    <property type="component" value="Unassembled WGS sequence"/>
</dbReference>
<dbReference type="SMART" id="SM00225">
    <property type="entry name" value="BTB"/>
    <property type="match status" value="1"/>
</dbReference>
<gene>
    <name evidence="3" type="ORF">EJ08DRAFT_669916</name>
</gene>
<dbReference type="InterPro" id="IPR000210">
    <property type="entry name" value="BTB/POZ_dom"/>
</dbReference>
<comment type="caution">
    <text evidence="3">The sequence shown here is derived from an EMBL/GenBank/DDBJ whole genome shotgun (WGS) entry which is preliminary data.</text>
</comment>
<name>A0A9P4U045_9PEZI</name>
<accession>A0A9P4U045</accession>
<dbReference type="PANTHER" id="PTHR47843">
    <property type="entry name" value="BTB DOMAIN-CONTAINING PROTEIN-RELATED"/>
    <property type="match status" value="1"/>
</dbReference>
<feature type="domain" description="BTB" evidence="2">
    <location>
        <begin position="22"/>
        <end position="81"/>
    </location>
</feature>
<dbReference type="EMBL" id="MU007031">
    <property type="protein sequence ID" value="KAF2431542.1"/>
    <property type="molecule type" value="Genomic_DNA"/>
</dbReference>
<organism evidence="3 4">
    <name type="scientific">Tothia fuscella</name>
    <dbReference type="NCBI Taxonomy" id="1048955"/>
    <lineage>
        <taxon>Eukaryota</taxon>
        <taxon>Fungi</taxon>
        <taxon>Dikarya</taxon>
        <taxon>Ascomycota</taxon>
        <taxon>Pezizomycotina</taxon>
        <taxon>Dothideomycetes</taxon>
        <taxon>Pleosporomycetidae</taxon>
        <taxon>Venturiales</taxon>
        <taxon>Cylindrosympodiaceae</taxon>
        <taxon>Tothia</taxon>
    </lineage>
</organism>
<dbReference type="Gene3D" id="3.30.710.10">
    <property type="entry name" value="Potassium Channel Kv1.1, Chain A"/>
    <property type="match status" value="1"/>
</dbReference>
<sequence>MESASFELMTALRTLLEIGKYSDLTIVCGQKEYQVHRAIICSRSGFFDGACSNPFREAETGIIDLSEDDPEAVDLMINYFYHLDYLPAPRTRSRVTSRASRISAPSSPIRERPMSPLSPMASPTSSTFGKAPQRFALVEDPLLATAASYPKPQCPLSPPESVFNFMGKAPKEDYFEQDYEPEIVEPADPEPDFSQARLITHARVYALAEKYDIRALKALAHRKFAIQSAYHWSSPELPAAIQEVYEGTVDTDRGLRDVVISTFRAYPEIAQRKDVADVIKQNATLAYELFCVGWGLPI</sequence>
<dbReference type="OrthoDB" id="6359816at2759"/>
<evidence type="ECO:0000313" key="3">
    <source>
        <dbReference type="EMBL" id="KAF2431542.1"/>
    </source>
</evidence>
<dbReference type="CDD" id="cd18186">
    <property type="entry name" value="BTB_POZ_ZBTB_KLHL-like"/>
    <property type="match status" value="1"/>
</dbReference>
<keyword evidence="4" id="KW-1185">Reference proteome</keyword>
<dbReference type="InterPro" id="IPR011333">
    <property type="entry name" value="SKP1/BTB/POZ_sf"/>
</dbReference>
<evidence type="ECO:0000256" key="1">
    <source>
        <dbReference type="SAM" id="MobiDB-lite"/>
    </source>
</evidence>